<evidence type="ECO:0000256" key="6">
    <source>
        <dbReference type="RuleBase" id="RU365089"/>
    </source>
</evidence>
<name>A0A0K3S045_ECOLX</name>
<keyword evidence="4 6" id="KW-0238">DNA-binding</keyword>
<evidence type="ECO:0000256" key="7">
    <source>
        <dbReference type="SAM" id="MobiDB-lite"/>
    </source>
</evidence>
<dbReference type="Proteomes" id="UP000254079">
    <property type="component" value="Unassembled WGS sequence"/>
</dbReference>
<dbReference type="PANTHER" id="PTHR33217">
    <property type="entry name" value="TRANSPOSASE FOR INSERTION SEQUENCE ELEMENT IS1081"/>
    <property type="match status" value="1"/>
</dbReference>
<evidence type="ECO:0000313" key="14">
    <source>
        <dbReference type="Proteomes" id="UP000254079"/>
    </source>
</evidence>
<evidence type="ECO:0000256" key="2">
    <source>
        <dbReference type="ARBA" id="ARBA00010961"/>
    </source>
</evidence>
<dbReference type="EMBL" id="UGBW01000005">
    <property type="protein sequence ID" value="STJ14817.1"/>
    <property type="molecule type" value="Genomic_DNA"/>
</dbReference>
<evidence type="ECO:0000313" key="8">
    <source>
        <dbReference type="EMBL" id="SPW62089.1"/>
    </source>
</evidence>
<dbReference type="Proteomes" id="UP000255543">
    <property type="component" value="Unassembled WGS sequence"/>
</dbReference>
<dbReference type="EMBL" id="UGEB01000005">
    <property type="protein sequence ID" value="STO41621.1"/>
    <property type="molecule type" value="Genomic_DNA"/>
</dbReference>
<evidence type="ECO:0000256" key="5">
    <source>
        <dbReference type="ARBA" id="ARBA00023172"/>
    </source>
</evidence>
<proteinExistence type="inferred from homology"/>
<dbReference type="Proteomes" id="UP000255093">
    <property type="component" value="Unassembled WGS sequence"/>
</dbReference>
<dbReference type="GO" id="GO:0004803">
    <property type="term" value="F:transposase activity"/>
    <property type="evidence" value="ECO:0007669"/>
    <property type="project" value="UniProtKB-UniRule"/>
</dbReference>
<keyword evidence="5 6" id="KW-0233">DNA recombination</keyword>
<keyword evidence="3 6" id="KW-0815">Transposition</keyword>
<dbReference type="Proteomes" id="UP000254718">
    <property type="component" value="Unassembled WGS sequence"/>
</dbReference>
<evidence type="ECO:0000313" key="11">
    <source>
        <dbReference type="EMBL" id="STO17721.1"/>
    </source>
</evidence>
<feature type="region of interest" description="Disordered" evidence="7">
    <location>
        <begin position="47"/>
        <end position="67"/>
    </location>
</feature>
<dbReference type="EMBL" id="UGCP01000001">
    <property type="protein sequence ID" value="STI81131.1"/>
    <property type="molecule type" value="Genomic_DNA"/>
</dbReference>
<evidence type="ECO:0000256" key="4">
    <source>
        <dbReference type="ARBA" id="ARBA00023125"/>
    </source>
</evidence>
<keyword evidence="6" id="KW-0814">Transposable element</keyword>
<evidence type="ECO:0000313" key="10">
    <source>
        <dbReference type="EMBL" id="STJ14817.1"/>
    </source>
</evidence>
<dbReference type="InterPro" id="IPR001207">
    <property type="entry name" value="Transposase_mutator"/>
</dbReference>
<gene>
    <name evidence="8" type="ORF">NCTC8009_00029</name>
    <name evidence="12" type="ORF">NCTC8179_07239</name>
    <name evidence="11" type="ORF">NCTC8333_05962</name>
    <name evidence="10" type="ORF">NCTC8621_05361</name>
    <name evidence="9" type="ORF">NCTC8622_00055</name>
</gene>
<dbReference type="Pfam" id="PF00872">
    <property type="entry name" value="Transposase_mut"/>
    <property type="match status" value="1"/>
</dbReference>
<dbReference type="EMBL" id="UGFE01000004">
    <property type="protein sequence ID" value="STO17721.1"/>
    <property type="molecule type" value="Genomic_DNA"/>
</dbReference>
<evidence type="ECO:0000313" key="12">
    <source>
        <dbReference type="EMBL" id="STO41621.1"/>
    </source>
</evidence>
<feature type="compositionally biased region" description="Polar residues" evidence="7">
    <location>
        <begin position="57"/>
        <end position="67"/>
    </location>
</feature>
<evidence type="ECO:0000313" key="17">
    <source>
        <dbReference type="Proteomes" id="UP000255543"/>
    </source>
</evidence>
<evidence type="ECO:0000256" key="1">
    <source>
        <dbReference type="ARBA" id="ARBA00002190"/>
    </source>
</evidence>
<organism evidence="11 15">
    <name type="scientific">Escherichia coli</name>
    <dbReference type="NCBI Taxonomy" id="562"/>
    <lineage>
        <taxon>Bacteria</taxon>
        <taxon>Pseudomonadati</taxon>
        <taxon>Pseudomonadota</taxon>
        <taxon>Gammaproteobacteria</taxon>
        <taxon>Enterobacterales</taxon>
        <taxon>Enterobacteriaceae</taxon>
        <taxon>Escherichia</taxon>
    </lineage>
</organism>
<sequence length="81" mass="8884">MDENKLKALAAELAKGLKTEADLNQFSRMLTKLTVETALNAELTDHLGYEKNAPKKGSNTRNGYSSKTLLCDDGEIELNTP</sequence>
<protein>
    <recommendedName>
        <fullName evidence="6">Mutator family transposase</fullName>
    </recommendedName>
</protein>
<comment type="similarity">
    <text evidence="2 6">Belongs to the transposase mutator family.</text>
</comment>
<comment type="function">
    <text evidence="1 6">Required for the transposition of the insertion element.</text>
</comment>
<evidence type="ECO:0000313" key="15">
    <source>
        <dbReference type="Proteomes" id="UP000254718"/>
    </source>
</evidence>
<dbReference type="Proteomes" id="UP000250991">
    <property type="component" value="Unassembled WGS sequence"/>
</dbReference>
<dbReference type="GO" id="GO:0003677">
    <property type="term" value="F:DNA binding"/>
    <property type="evidence" value="ECO:0007669"/>
    <property type="project" value="UniProtKB-UniRule"/>
</dbReference>
<dbReference type="AlphaFoldDB" id="A0A0K3S045"/>
<evidence type="ECO:0000256" key="3">
    <source>
        <dbReference type="ARBA" id="ARBA00022578"/>
    </source>
</evidence>
<dbReference type="PANTHER" id="PTHR33217:SF5">
    <property type="entry name" value="MUTATOR FAMILY TRANSPOSASE"/>
    <property type="match status" value="1"/>
</dbReference>
<reference evidence="13 14" key="1">
    <citation type="submission" date="2018-06" db="EMBL/GenBank/DDBJ databases">
        <authorList>
            <consortium name="Pathogen Informatics"/>
            <person name="Doyle S."/>
        </authorList>
    </citation>
    <scope>NUCLEOTIDE SEQUENCE [LARGE SCALE GENOMIC DNA]</scope>
    <source>
        <strain evidence="8 13">NCTC8009</strain>
        <strain evidence="12 17">NCTC8179</strain>
        <strain evidence="11 15">NCTC8333</strain>
        <strain evidence="10 16">NCTC8621</strain>
        <strain evidence="9 14">NCTC8622</strain>
    </source>
</reference>
<evidence type="ECO:0000313" key="9">
    <source>
        <dbReference type="EMBL" id="STI81131.1"/>
    </source>
</evidence>
<accession>A0A0K3S045</accession>
<evidence type="ECO:0000313" key="13">
    <source>
        <dbReference type="Proteomes" id="UP000250991"/>
    </source>
</evidence>
<evidence type="ECO:0000313" key="16">
    <source>
        <dbReference type="Proteomes" id="UP000255093"/>
    </source>
</evidence>
<dbReference type="GO" id="GO:0006313">
    <property type="term" value="P:DNA transposition"/>
    <property type="evidence" value="ECO:0007669"/>
    <property type="project" value="UniProtKB-UniRule"/>
</dbReference>
<dbReference type="EMBL" id="UARW01000001">
    <property type="protein sequence ID" value="SPW62089.1"/>
    <property type="molecule type" value="Genomic_DNA"/>
</dbReference>